<evidence type="ECO:0000256" key="1">
    <source>
        <dbReference type="SAM" id="SignalP"/>
    </source>
</evidence>
<keyword evidence="3" id="KW-1185">Reference proteome</keyword>
<name>A0ABU2T8W9_9ACTN</name>
<dbReference type="EMBL" id="JAVRFE010000019">
    <property type="protein sequence ID" value="MDT0457366.1"/>
    <property type="molecule type" value="Genomic_DNA"/>
</dbReference>
<protein>
    <submittedName>
        <fullName evidence="2">ABC transporter substrate-binding protein</fullName>
    </submittedName>
</protein>
<dbReference type="Proteomes" id="UP001180551">
    <property type="component" value="Unassembled WGS sequence"/>
</dbReference>
<reference evidence="2" key="1">
    <citation type="submission" date="2024-05" db="EMBL/GenBank/DDBJ databases">
        <title>30 novel species of actinomycetes from the DSMZ collection.</title>
        <authorList>
            <person name="Nouioui I."/>
        </authorList>
    </citation>
    <scope>NUCLEOTIDE SEQUENCE</scope>
    <source>
        <strain evidence="2">DSM 41527</strain>
    </source>
</reference>
<dbReference type="Gene3D" id="3.40.50.1980">
    <property type="entry name" value="Nitrogenase molybdenum iron protein domain"/>
    <property type="match status" value="1"/>
</dbReference>
<accession>A0ABU2T8W9</accession>
<dbReference type="RefSeq" id="WP_311624509.1">
    <property type="nucleotide sequence ID" value="NZ_JAVRFE010000019.1"/>
</dbReference>
<keyword evidence="1" id="KW-0732">Signal</keyword>
<comment type="caution">
    <text evidence="2">The sequence shown here is derived from an EMBL/GenBank/DDBJ whole genome shotgun (WGS) entry which is preliminary data.</text>
</comment>
<evidence type="ECO:0000313" key="2">
    <source>
        <dbReference type="EMBL" id="MDT0457366.1"/>
    </source>
</evidence>
<sequence length="273" mass="27743">MAHVRVLIRPLAAVTALSAGLLLLTGCGDASGKAGTDKAGESGSASSGPVVIATSSWEAALARAAGAKNVKSLVPASVRHAPDYDLKPSDLAAVAGADYVLYASFEPFAGRIKEAAGSKAKLVEVNLDNAPATTKAEVTKLGKKFGTERTAAEWNSKFTAEWASLAQQVKATWPGGKAPAVAAQKFTAWAAALAGAKVVGTYGPEAVTPAQLSALSAKKPAFVLDNENMSTGTVLPGSGAKQLNVVNYPGADLDLLGVYRKAAGQMEKAFSGS</sequence>
<feature type="signal peptide" evidence="1">
    <location>
        <begin position="1"/>
        <end position="30"/>
    </location>
</feature>
<dbReference type="CDD" id="cd00636">
    <property type="entry name" value="TroA-like"/>
    <property type="match status" value="1"/>
</dbReference>
<gene>
    <name evidence="2" type="ORF">RM550_16735</name>
</gene>
<evidence type="ECO:0000313" key="3">
    <source>
        <dbReference type="Proteomes" id="UP001180551"/>
    </source>
</evidence>
<proteinExistence type="predicted"/>
<organism evidence="2 3">
    <name type="scientific">Streptomyces mooreae</name>
    <dbReference type="NCBI Taxonomy" id="3075523"/>
    <lineage>
        <taxon>Bacteria</taxon>
        <taxon>Bacillati</taxon>
        <taxon>Actinomycetota</taxon>
        <taxon>Actinomycetes</taxon>
        <taxon>Kitasatosporales</taxon>
        <taxon>Streptomycetaceae</taxon>
        <taxon>Streptomyces</taxon>
    </lineage>
</organism>
<dbReference type="PROSITE" id="PS51257">
    <property type="entry name" value="PROKAR_LIPOPROTEIN"/>
    <property type="match status" value="1"/>
</dbReference>
<feature type="chain" id="PRO_5047375839" evidence="1">
    <location>
        <begin position="31"/>
        <end position="273"/>
    </location>
</feature>
<dbReference type="SUPFAM" id="SSF53807">
    <property type="entry name" value="Helical backbone' metal receptor"/>
    <property type="match status" value="1"/>
</dbReference>